<organism evidence="8 9">
    <name type="scientific">Phyllachora maydis</name>
    <dbReference type="NCBI Taxonomy" id="1825666"/>
    <lineage>
        <taxon>Eukaryota</taxon>
        <taxon>Fungi</taxon>
        <taxon>Dikarya</taxon>
        <taxon>Ascomycota</taxon>
        <taxon>Pezizomycotina</taxon>
        <taxon>Sordariomycetes</taxon>
        <taxon>Sordariomycetidae</taxon>
        <taxon>Phyllachorales</taxon>
        <taxon>Phyllachoraceae</taxon>
        <taxon>Phyllachora</taxon>
    </lineage>
</organism>
<dbReference type="GO" id="GO:0006384">
    <property type="term" value="P:transcription initiation at RNA polymerase III promoter"/>
    <property type="evidence" value="ECO:0007669"/>
    <property type="project" value="InterPro"/>
</dbReference>
<sequence>MSGGLEEFLESLIPHIAYRGETGLSVSALLKLVKQHLNPGYAQHSNEQEDNGEDSQLSEPELATARWAWQWLKTQPDIFIQGGKARPNLDFDHVLALPEAVSDRPAKTGDGGESQQSSSQKGSSVSASVRPRIRVREELMWSSIAGHSKDHRRLPPLEWQCLVGIASAGKEGIFQSDLIRLVGQDKRSVPKRTDALATKNYAVKRSVNRHKQKTSKLWLPRFAPPSFAQKELEELDFSTENLTRDLEPVSWAHLWLVGGLDLEAFGRTFLAIAKAWGVIRYMDLKCKMGIDEKPWQMKQLSRICRRFVDAGILKYSVAAFPGNVRIWKDCIKFLRDPTPEEWRNFLATGKRTHGKQTKQLKGCSSAAHKKGGIAHDEDKDDCEAGQMENIDTQNALVPGWEPELPVMQSTFEVIQAAGSTGASIPQISAATVGYHFRRFVARAWERVARVKQPPHLEKFQVTRTMKRHGKATMYVYTASPNTGDKETPQDPANPYGFGTLPLSYGQQLGARAEKSLSALMSQKQQHRLFPAHPLQRLTTCP</sequence>
<dbReference type="PANTHER" id="PTHR15180">
    <property type="entry name" value="GENERAL TRANSCRIPTION FACTOR 3C POLYPEPTIDE 1"/>
    <property type="match status" value="1"/>
</dbReference>
<accession>A0AAD9I5P5</accession>
<comment type="subcellular location">
    <subcellularLocation>
        <location evidence="1">Nucleus</location>
    </subcellularLocation>
</comment>
<dbReference type="AlphaFoldDB" id="A0AAD9I5P5"/>
<evidence type="ECO:0000256" key="2">
    <source>
        <dbReference type="ARBA" id="ARBA00022553"/>
    </source>
</evidence>
<keyword evidence="4" id="KW-0804">Transcription</keyword>
<gene>
    <name evidence="8" type="ORF">P8C59_005869</name>
</gene>
<dbReference type="PANTHER" id="PTHR15180:SF1">
    <property type="entry name" value="GENERAL TRANSCRIPTION FACTOR 3C POLYPEPTIDE 1"/>
    <property type="match status" value="1"/>
</dbReference>
<feature type="compositionally biased region" description="Low complexity" evidence="6">
    <location>
        <begin position="113"/>
        <end position="128"/>
    </location>
</feature>
<evidence type="ECO:0000259" key="7">
    <source>
        <dbReference type="Pfam" id="PF04182"/>
    </source>
</evidence>
<evidence type="ECO:0000256" key="4">
    <source>
        <dbReference type="ARBA" id="ARBA00023163"/>
    </source>
</evidence>
<feature type="region of interest" description="Disordered" evidence="6">
    <location>
        <begin position="103"/>
        <end position="129"/>
    </location>
</feature>
<keyword evidence="9" id="KW-1185">Reference proteome</keyword>
<protein>
    <recommendedName>
        <fullName evidence="7">B-block binding subunit of TFIIIC domain-containing protein</fullName>
    </recommendedName>
</protein>
<dbReference type="GO" id="GO:0005634">
    <property type="term" value="C:nucleus"/>
    <property type="evidence" value="ECO:0007669"/>
    <property type="project" value="UniProtKB-SubCell"/>
</dbReference>
<dbReference type="GO" id="GO:0000127">
    <property type="term" value="C:transcription factor TFIIIC complex"/>
    <property type="evidence" value="ECO:0007669"/>
    <property type="project" value="InterPro"/>
</dbReference>
<dbReference type="EMBL" id="JAQQPM010000005">
    <property type="protein sequence ID" value="KAK2071443.1"/>
    <property type="molecule type" value="Genomic_DNA"/>
</dbReference>
<dbReference type="GO" id="GO:0003677">
    <property type="term" value="F:DNA binding"/>
    <property type="evidence" value="ECO:0007669"/>
    <property type="project" value="UniProtKB-KW"/>
</dbReference>
<name>A0AAD9I5P5_9PEZI</name>
<feature type="region of interest" description="Disordered" evidence="6">
    <location>
        <begin position="357"/>
        <end position="378"/>
    </location>
</feature>
<keyword evidence="5" id="KW-0539">Nucleus</keyword>
<dbReference type="InterPro" id="IPR007309">
    <property type="entry name" value="TFIIIC_Bblock-bd"/>
</dbReference>
<evidence type="ECO:0000256" key="5">
    <source>
        <dbReference type="ARBA" id="ARBA00023242"/>
    </source>
</evidence>
<keyword evidence="3" id="KW-0238">DNA-binding</keyword>
<reference evidence="8" key="1">
    <citation type="journal article" date="2023" name="Mol. Plant Microbe Interact.">
        <title>Elucidating the Obligate Nature and Biological Capacity of an Invasive Fungal Corn Pathogen.</title>
        <authorList>
            <person name="MacCready J.S."/>
            <person name="Roggenkamp E.M."/>
            <person name="Gdanetz K."/>
            <person name="Chilvers M.I."/>
        </authorList>
    </citation>
    <scope>NUCLEOTIDE SEQUENCE</scope>
    <source>
        <strain evidence="8">PM02</strain>
    </source>
</reference>
<dbReference type="InterPro" id="IPR044210">
    <property type="entry name" value="Tfc3-like"/>
</dbReference>
<evidence type="ECO:0000313" key="9">
    <source>
        <dbReference type="Proteomes" id="UP001217918"/>
    </source>
</evidence>
<comment type="caution">
    <text evidence="8">The sequence shown here is derived from an EMBL/GenBank/DDBJ whole genome shotgun (WGS) entry which is preliminary data.</text>
</comment>
<evidence type="ECO:0000256" key="3">
    <source>
        <dbReference type="ARBA" id="ARBA00023125"/>
    </source>
</evidence>
<evidence type="ECO:0000256" key="1">
    <source>
        <dbReference type="ARBA" id="ARBA00004123"/>
    </source>
</evidence>
<evidence type="ECO:0000256" key="6">
    <source>
        <dbReference type="SAM" id="MobiDB-lite"/>
    </source>
</evidence>
<dbReference type="GO" id="GO:0042791">
    <property type="term" value="P:5S class rRNA transcription by RNA polymerase III"/>
    <property type="evidence" value="ECO:0007669"/>
    <property type="project" value="TreeGrafter"/>
</dbReference>
<evidence type="ECO:0000313" key="8">
    <source>
        <dbReference type="EMBL" id="KAK2071443.1"/>
    </source>
</evidence>
<dbReference type="Pfam" id="PF04182">
    <property type="entry name" value="B-block_TFIIIC"/>
    <property type="match status" value="1"/>
</dbReference>
<keyword evidence="2" id="KW-0597">Phosphoprotein</keyword>
<feature type="domain" description="B-block binding subunit of TFIIIC" evidence="7">
    <location>
        <begin position="156"/>
        <end position="223"/>
    </location>
</feature>
<proteinExistence type="predicted"/>
<dbReference type="Proteomes" id="UP001217918">
    <property type="component" value="Unassembled WGS sequence"/>
</dbReference>